<feature type="domain" description="HMA" evidence="2">
    <location>
        <begin position="1"/>
        <end position="65"/>
    </location>
</feature>
<evidence type="ECO:0000259" key="2">
    <source>
        <dbReference type="PROSITE" id="PS50846"/>
    </source>
</evidence>
<dbReference type="STRING" id="185761.SAMN05660282_01885"/>
<keyword evidence="1" id="KW-0479">Metal-binding</keyword>
<name>A0A1I2UIN4_9CORY</name>
<sequence length="68" mass="7381">MTKNYRIKGMTCEHCSNAVTEEVSEIDGVTDVTVELESGIARVSGHDFTDAQVTAAVEEAGYEVIEED</sequence>
<dbReference type="OrthoDB" id="9813965at2"/>
<dbReference type="PROSITE" id="PS50846">
    <property type="entry name" value="HMA_2"/>
    <property type="match status" value="1"/>
</dbReference>
<gene>
    <name evidence="3" type="ORF">SAMN05660282_01885</name>
</gene>
<reference evidence="3 4" key="1">
    <citation type="submission" date="2016-10" db="EMBL/GenBank/DDBJ databases">
        <authorList>
            <person name="de Groot N.N."/>
        </authorList>
    </citation>
    <scope>NUCLEOTIDE SEQUENCE [LARGE SCALE GENOMIC DNA]</scope>
    <source>
        <strain>J11</strain>
        <strain evidence="4">PG 39</strain>
    </source>
</reference>
<dbReference type="InterPro" id="IPR036163">
    <property type="entry name" value="HMA_dom_sf"/>
</dbReference>
<proteinExistence type="predicted"/>
<dbReference type="GO" id="GO:0005507">
    <property type="term" value="F:copper ion binding"/>
    <property type="evidence" value="ECO:0007669"/>
    <property type="project" value="InterPro"/>
</dbReference>
<evidence type="ECO:0000256" key="1">
    <source>
        <dbReference type="ARBA" id="ARBA00022723"/>
    </source>
</evidence>
<dbReference type="Proteomes" id="UP000199065">
    <property type="component" value="Unassembled WGS sequence"/>
</dbReference>
<dbReference type="EMBL" id="FOPJ01000014">
    <property type="protein sequence ID" value="SFG76903.1"/>
    <property type="molecule type" value="Genomic_DNA"/>
</dbReference>
<dbReference type="InterPro" id="IPR006121">
    <property type="entry name" value="HMA_dom"/>
</dbReference>
<dbReference type="PRINTS" id="PR00944">
    <property type="entry name" value="CUEXPORT"/>
</dbReference>
<evidence type="ECO:0000313" key="4">
    <source>
        <dbReference type="Proteomes" id="UP000199065"/>
    </source>
</evidence>
<dbReference type="GO" id="GO:0006825">
    <property type="term" value="P:copper ion transport"/>
    <property type="evidence" value="ECO:0007669"/>
    <property type="project" value="InterPro"/>
</dbReference>
<dbReference type="AlphaFoldDB" id="A0A1I2UIN4"/>
<dbReference type="PROSITE" id="PS01047">
    <property type="entry name" value="HMA_1"/>
    <property type="match status" value="1"/>
</dbReference>
<dbReference type="CDD" id="cd00371">
    <property type="entry name" value="HMA"/>
    <property type="match status" value="1"/>
</dbReference>
<protein>
    <submittedName>
        <fullName evidence="3">Copper chaperone CopZ</fullName>
    </submittedName>
</protein>
<dbReference type="RefSeq" id="WP_092286726.1">
    <property type="nucleotide sequence ID" value="NZ_FOPJ01000014.1"/>
</dbReference>
<dbReference type="Pfam" id="PF00403">
    <property type="entry name" value="HMA"/>
    <property type="match status" value="1"/>
</dbReference>
<dbReference type="InterPro" id="IPR017969">
    <property type="entry name" value="Heavy-metal-associated_CS"/>
</dbReference>
<organism evidence="3 4">
    <name type="scientific">Corynebacterium spheniscorum</name>
    <dbReference type="NCBI Taxonomy" id="185761"/>
    <lineage>
        <taxon>Bacteria</taxon>
        <taxon>Bacillati</taxon>
        <taxon>Actinomycetota</taxon>
        <taxon>Actinomycetes</taxon>
        <taxon>Mycobacteriales</taxon>
        <taxon>Corynebacteriaceae</taxon>
        <taxon>Corynebacterium</taxon>
    </lineage>
</organism>
<keyword evidence="4" id="KW-1185">Reference proteome</keyword>
<evidence type="ECO:0000313" key="3">
    <source>
        <dbReference type="EMBL" id="SFG76903.1"/>
    </source>
</evidence>
<accession>A0A1I2UIN4</accession>
<dbReference type="SUPFAM" id="SSF55008">
    <property type="entry name" value="HMA, heavy metal-associated domain"/>
    <property type="match status" value="1"/>
</dbReference>
<dbReference type="Gene3D" id="3.30.70.100">
    <property type="match status" value="1"/>
</dbReference>
<dbReference type="InterPro" id="IPR000428">
    <property type="entry name" value="Cu-bd"/>
</dbReference>